<proteinExistence type="inferred from homology"/>
<evidence type="ECO:0000256" key="10">
    <source>
        <dbReference type="ARBA" id="ARBA00023077"/>
    </source>
</evidence>
<dbReference type="AlphaFoldDB" id="A0AAP6HF20"/>
<sequence length="710" mass="79521">MKKIIISISLVGGVLANAQVQKKDSIREKGIEGVVIKSKYYKNYTAKDVSGSLRLDTPLLDIPQNIQVITADALADQQVLGISDGVLRNISGAMRLEHWGDMYAHVNMRGSRAAAFINGVNVTSNWGPLAEDMSYVDRIEFMKGPAGFMISNGEPSGIYNIVTKKPIFSDNPKGQFSLTTGSFNLYRADADVNAKLSDKLAVRVNTMAQNRGSFRPYEFNDRYVINPSITYLLSDKTSLTAEYILQKAKMSEVGSAYVFSKKGFAIYDREKTLTDPGIEPTRIDEHYLNINLQSQLSDNWKLTSQVSYMRDDQMGSSIWPSAVTNDDKVVRRLTFWKGLNEMKFTQVFLNGTVQTGNVTHKILTGLDMADKKYIADWSQGGNLDDVATPFDINNPVYSKVNYPVYDHSKPLAQIGSKLGETYSALYFQDEVGLLEDKLRLTFAGRYTDIKQNQYGVERNAQRFTPRVGVSATVLEGMTVYGLYDQSFLPQSGVLRNGGKVEPITGENIELGIKKDWFDGKWNSTLSIYKITKNNELVSDPNNTPSERFSIVKGQGVAKGLEFDVKGELFKGMNAIINYALTDNEVTQSNVPSLKVGNKVAGYAKHTFNTWLNYAFQEGILQGFGASLGFTFMGDRSTWSWSDNQGDIQLGDYRKWDAGIFWGNKNVKITLNAFNISDEYLYSGAYYGLGSYYYYQAEAPRNYRLSLSYKF</sequence>
<dbReference type="PROSITE" id="PS52016">
    <property type="entry name" value="TONB_DEPENDENT_REC_3"/>
    <property type="match status" value="1"/>
</dbReference>
<keyword evidence="7" id="KW-0732">Signal</keyword>
<dbReference type="GO" id="GO:0009279">
    <property type="term" value="C:cell outer membrane"/>
    <property type="evidence" value="ECO:0007669"/>
    <property type="project" value="UniProtKB-SubCell"/>
</dbReference>
<dbReference type="PANTHER" id="PTHR32552">
    <property type="entry name" value="FERRICHROME IRON RECEPTOR-RELATED"/>
    <property type="match status" value="1"/>
</dbReference>
<evidence type="ECO:0000259" key="17">
    <source>
        <dbReference type="Pfam" id="PF07715"/>
    </source>
</evidence>
<dbReference type="PROSITE" id="PS01156">
    <property type="entry name" value="TONB_DEPENDENT_REC_2"/>
    <property type="match status" value="1"/>
</dbReference>
<evidence type="ECO:0000256" key="13">
    <source>
        <dbReference type="ARBA" id="ARBA00023237"/>
    </source>
</evidence>
<dbReference type="InterPro" id="IPR010917">
    <property type="entry name" value="TonB_rcpt_CS"/>
</dbReference>
<evidence type="ECO:0000256" key="12">
    <source>
        <dbReference type="ARBA" id="ARBA00023170"/>
    </source>
</evidence>
<reference evidence="18" key="1">
    <citation type="submission" date="2023-01" db="EMBL/GenBank/DDBJ databases">
        <title>Genome-based studies on antimicrobial resistance profiles of Riemerella anatipestifer in China, 1994 to 2021.</title>
        <authorList>
            <person name="Yang Z."/>
            <person name="Zhu D."/>
        </authorList>
    </citation>
    <scope>NUCLEOTIDE SEQUENCE</scope>
    <source>
        <strain evidence="18">RCAD1218</strain>
    </source>
</reference>
<organism evidence="18 19">
    <name type="scientific">Riemerella anatipestifer</name>
    <name type="common">Moraxella anatipestifer</name>
    <dbReference type="NCBI Taxonomy" id="34085"/>
    <lineage>
        <taxon>Bacteria</taxon>
        <taxon>Pseudomonadati</taxon>
        <taxon>Bacteroidota</taxon>
        <taxon>Flavobacteriia</taxon>
        <taxon>Flavobacteriales</taxon>
        <taxon>Weeksellaceae</taxon>
        <taxon>Riemerella</taxon>
    </lineage>
</organism>
<evidence type="ECO:0000256" key="15">
    <source>
        <dbReference type="RuleBase" id="RU003357"/>
    </source>
</evidence>
<evidence type="ECO:0000313" key="18">
    <source>
        <dbReference type="EMBL" id="MDY3512631.1"/>
    </source>
</evidence>
<evidence type="ECO:0000256" key="4">
    <source>
        <dbReference type="ARBA" id="ARBA00022452"/>
    </source>
</evidence>
<dbReference type="Pfam" id="PF07715">
    <property type="entry name" value="Plug"/>
    <property type="match status" value="1"/>
</dbReference>
<dbReference type="PANTHER" id="PTHR32552:SF68">
    <property type="entry name" value="FERRICHROME OUTER MEMBRANE TRANSPORTER_PHAGE RECEPTOR"/>
    <property type="match status" value="1"/>
</dbReference>
<evidence type="ECO:0000256" key="2">
    <source>
        <dbReference type="ARBA" id="ARBA00009810"/>
    </source>
</evidence>
<dbReference type="Proteomes" id="UP001284033">
    <property type="component" value="Unassembled WGS sequence"/>
</dbReference>
<dbReference type="Gene3D" id="2.170.130.10">
    <property type="entry name" value="TonB-dependent receptor, plug domain"/>
    <property type="match status" value="1"/>
</dbReference>
<comment type="similarity">
    <text evidence="2 14 15">Belongs to the TonB-dependent receptor family.</text>
</comment>
<keyword evidence="13 14" id="KW-0998">Cell outer membrane</keyword>
<protein>
    <submittedName>
        <fullName evidence="18">TonB-dependent siderophore receptor</fullName>
    </submittedName>
</protein>
<dbReference type="InterPro" id="IPR012910">
    <property type="entry name" value="Plug_dom"/>
</dbReference>
<keyword evidence="10 15" id="KW-0798">TonB box</keyword>
<keyword evidence="12 18" id="KW-0675">Receptor</keyword>
<keyword evidence="3 14" id="KW-0813">Transport</keyword>
<dbReference type="Pfam" id="PF00593">
    <property type="entry name" value="TonB_dep_Rec_b-barrel"/>
    <property type="match status" value="1"/>
</dbReference>
<dbReference type="InterPro" id="IPR037066">
    <property type="entry name" value="Plug_dom_sf"/>
</dbReference>
<keyword evidence="5" id="KW-0410">Iron transport</keyword>
<dbReference type="InterPro" id="IPR000531">
    <property type="entry name" value="Beta-barrel_TonB"/>
</dbReference>
<dbReference type="GO" id="GO:0015344">
    <property type="term" value="F:siderophore uptake transmembrane transporter activity"/>
    <property type="evidence" value="ECO:0007669"/>
    <property type="project" value="TreeGrafter"/>
</dbReference>
<dbReference type="GO" id="GO:0038023">
    <property type="term" value="F:signaling receptor activity"/>
    <property type="evidence" value="ECO:0007669"/>
    <property type="project" value="InterPro"/>
</dbReference>
<keyword evidence="11 14" id="KW-0472">Membrane</keyword>
<feature type="domain" description="TonB-dependent receptor plug" evidence="17">
    <location>
        <begin position="59"/>
        <end position="158"/>
    </location>
</feature>
<name>A0AAP6HF20_RIEAN</name>
<evidence type="ECO:0000256" key="11">
    <source>
        <dbReference type="ARBA" id="ARBA00023136"/>
    </source>
</evidence>
<dbReference type="InterPro" id="IPR039426">
    <property type="entry name" value="TonB-dep_rcpt-like"/>
</dbReference>
<dbReference type="InterPro" id="IPR036942">
    <property type="entry name" value="Beta-barrel_TonB_sf"/>
</dbReference>
<evidence type="ECO:0000256" key="9">
    <source>
        <dbReference type="ARBA" id="ARBA00023065"/>
    </source>
</evidence>
<evidence type="ECO:0000256" key="5">
    <source>
        <dbReference type="ARBA" id="ARBA00022496"/>
    </source>
</evidence>
<keyword evidence="4 14" id="KW-1134">Transmembrane beta strand</keyword>
<dbReference type="GO" id="GO:0015891">
    <property type="term" value="P:siderophore transport"/>
    <property type="evidence" value="ECO:0007669"/>
    <property type="project" value="InterPro"/>
</dbReference>
<evidence type="ECO:0000256" key="7">
    <source>
        <dbReference type="ARBA" id="ARBA00022729"/>
    </source>
</evidence>
<comment type="caution">
    <text evidence="18">The sequence shown here is derived from an EMBL/GenBank/DDBJ whole genome shotgun (WGS) entry which is preliminary data.</text>
</comment>
<keyword evidence="9" id="KW-0406">Ion transport</keyword>
<dbReference type="InterPro" id="IPR010105">
    <property type="entry name" value="TonB_sidphr_rcpt"/>
</dbReference>
<keyword evidence="6 14" id="KW-0812">Transmembrane</keyword>
<dbReference type="RefSeq" id="WP_154467783.1">
    <property type="nucleotide sequence ID" value="NZ_CP072185.1"/>
</dbReference>
<evidence type="ECO:0000259" key="16">
    <source>
        <dbReference type="Pfam" id="PF00593"/>
    </source>
</evidence>
<dbReference type="CDD" id="cd01347">
    <property type="entry name" value="ligand_gated_channel"/>
    <property type="match status" value="1"/>
</dbReference>
<evidence type="ECO:0000256" key="14">
    <source>
        <dbReference type="PROSITE-ProRule" id="PRU01360"/>
    </source>
</evidence>
<dbReference type="EMBL" id="JAQZHK010000003">
    <property type="protein sequence ID" value="MDY3512631.1"/>
    <property type="molecule type" value="Genomic_DNA"/>
</dbReference>
<feature type="domain" description="TonB-dependent receptor-like beta-barrel" evidence="16">
    <location>
        <begin position="273"/>
        <end position="675"/>
    </location>
</feature>
<gene>
    <name evidence="18" type="ORF">PG303_05305</name>
</gene>
<evidence type="ECO:0000256" key="1">
    <source>
        <dbReference type="ARBA" id="ARBA00004571"/>
    </source>
</evidence>
<comment type="subcellular location">
    <subcellularLocation>
        <location evidence="1 14">Cell outer membrane</location>
        <topology evidence="1 14">Multi-pass membrane protein</topology>
    </subcellularLocation>
</comment>
<dbReference type="NCBIfam" id="TIGR01783">
    <property type="entry name" value="TonB-siderophor"/>
    <property type="match status" value="1"/>
</dbReference>
<accession>A0AAP6HF20</accession>
<evidence type="ECO:0000256" key="8">
    <source>
        <dbReference type="ARBA" id="ARBA00023004"/>
    </source>
</evidence>
<evidence type="ECO:0000256" key="3">
    <source>
        <dbReference type="ARBA" id="ARBA00022448"/>
    </source>
</evidence>
<evidence type="ECO:0000313" key="19">
    <source>
        <dbReference type="Proteomes" id="UP001284033"/>
    </source>
</evidence>
<dbReference type="SUPFAM" id="SSF56935">
    <property type="entry name" value="Porins"/>
    <property type="match status" value="1"/>
</dbReference>
<evidence type="ECO:0000256" key="6">
    <source>
        <dbReference type="ARBA" id="ARBA00022692"/>
    </source>
</evidence>
<dbReference type="Gene3D" id="2.40.170.20">
    <property type="entry name" value="TonB-dependent receptor, beta-barrel domain"/>
    <property type="match status" value="1"/>
</dbReference>
<keyword evidence="8" id="KW-0408">Iron</keyword>